<dbReference type="PIRSF" id="PIRSF029215">
    <property type="entry name" value="UCP029215"/>
    <property type="match status" value="1"/>
</dbReference>
<name>L7W0C6_9BACT</name>
<proteinExistence type="predicted"/>
<sequence>MTRSGIFVYRDGQGNTVRELRPPEEVMHPEALASFALVPVTNDHPSELLTADNAKQYAVGSVSESVVPEGDKVRASLMITDAAAIEALDAGKSELSCGYTADVEFSPGVWNGQPYDAVQRNIRGNHVALVDAGRAGPACAIRMDAAGAAQEITMEDVMLELGGAQYSVPADLAAELVKMLEAKGLKPVMGDAEKPAQGEEMAAVKADAQRKIDALQARLDALQSVAAAKNLRETIAREIREDMAVTELAKRFDADVSESDTIDGKRRKIVAKLDPSIKLDGKSPEYVGGLLDALVLARAEQSAAAPRAGSLRLDGKPTEDDPAEVARKEMMDRFANAHKKEGK</sequence>
<feature type="compositionally biased region" description="Basic and acidic residues" evidence="2">
    <location>
        <begin position="313"/>
        <end position="323"/>
    </location>
</feature>
<feature type="region of interest" description="Disordered" evidence="2">
    <location>
        <begin position="304"/>
        <end position="323"/>
    </location>
</feature>
<reference evidence="3" key="1">
    <citation type="submission" date="2012-09" db="EMBL/GenBank/DDBJ databases">
        <title>Metagenomic Characterization of a Microbial Community in Wastewater Detects High Levels of Antibiotic Resistance.</title>
        <authorList>
            <person name="Abrams M."/>
            <person name="Caldwell A."/>
            <person name="Vandaei E."/>
            <person name="Lee W."/>
            <person name="Perrott J."/>
            <person name="Khan S.Y."/>
            <person name="Ta J."/>
            <person name="Romero D."/>
            <person name="Nguyen V."/>
            <person name="Pourmand N."/>
            <person name="Ouverney C.C."/>
        </authorList>
    </citation>
    <scope>NUCLEOTIDE SEQUENCE</scope>
</reference>
<dbReference type="Pfam" id="PF09979">
    <property type="entry name" value="DUF2213"/>
    <property type="match status" value="1"/>
</dbReference>
<dbReference type="AlphaFoldDB" id="L7W0C6"/>
<evidence type="ECO:0000256" key="1">
    <source>
        <dbReference type="SAM" id="Coils"/>
    </source>
</evidence>
<feature type="coiled-coil region" evidence="1">
    <location>
        <begin position="205"/>
        <end position="232"/>
    </location>
</feature>
<evidence type="ECO:0000313" key="3">
    <source>
        <dbReference type="EMBL" id="AGC71910.1"/>
    </source>
</evidence>
<evidence type="ECO:0000256" key="2">
    <source>
        <dbReference type="SAM" id="MobiDB-lite"/>
    </source>
</evidence>
<keyword evidence="1" id="KW-0175">Coiled coil</keyword>
<accession>L7W0C6</accession>
<organism evidence="3">
    <name type="scientific">uncultured bacterium A1Q1_fos_25</name>
    <dbReference type="NCBI Taxonomy" id="1256569"/>
    <lineage>
        <taxon>Bacteria</taxon>
        <taxon>environmental samples</taxon>
    </lineage>
</organism>
<protein>
    <submittedName>
        <fullName evidence="3">Phage protein</fullName>
    </submittedName>
</protein>
<dbReference type="EMBL" id="JX649887">
    <property type="protein sequence ID" value="AGC71910.1"/>
    <property type="molecule type" value="Genomic_DNA"/>
</dbReference>
<dbReference type="InterPro" id="IPR016913">
    <property type="entry name" value="UCP029215"/>
</dbReference>